<gene>
    <name evidence="2" type="ORF">EWM59_26805</name>
</gene>
<evidence type="ECO:0000313" key="2">
    <source>
        <dbReference type="EMBL" id="RYU91777.1"/>
    </source>
</evidence>
<accession>A0A4Q5LQU4</accession>
<keyword evidence="1" id="KW-1133">Transmembrane helix</keyword>
<keyword evidence="1" id="KW-0812">Transmembrane</keyword>
<protein>
    <recommendedName>
        <fullName evidence="4">DUF3592 domain-containing protein</fullName>
    </recommendedName>
</protein>
<evidence type="ECO:0000256" key="1">
    <source>
        <dbReference type="SAM" id="Phobius"/>
    </source>
</evidence>
<dbReference type="AlphaFoldDB" id="A0A4Q5LQU4"/>
<keyword evidence="3" id="KW-1185">Reference proteome</keyword>
<dbReference type="RefSeq" id="WP_130024290.1">
    <property type="nucleotide sequence ID" value="NZ_SEWF01000093.1"/>
</dbReference>
<feature type="transmembrane region" description="Helical" evidence="1">
    <location>
        <begin position="6"/>
        <end position="28"/>
    </location>
</feature>
<comment type="caution">
    <text evidence="2">The sequence shown here is derived from an EMBL/GenBank/DDBJ whole genome shotgun (WGS) entry which is preliminary data.</text>
</comment>
<sequence>MTLKLSSSTILSCIVGVFILLLIGLLVYSIKSRNDQYDAYKLRTIMSSPYESQGTITNKYGIGKGFEIEYQFRGKPYGEVMKVGKDLYNQYREGDKIPITLSRNNPSMVILTSQSLSAK</sequence>
<evidence type="ECO:0008006" key="4">
    <source>
        <dbReference type="Google" id="ProtNLM"/>
    </source>
</evidence>
<evidence type="ECO:0000313" key="3">
    <source>
        <dbReference type="Proteomes" id="UP000293162"/>
    </source>
</evidence>
<name>A0A4Q5LQU4_9BACT</name>
<dbReference type="EMBL" id="SEWF01000093">
    <property type="protein sequence ID" value="RYU91777.1"/>
    <property type="molecule type" value="Genomic_DNA"/>
</dbReference>
<reference evidence="2 3" key="1">
    <citation type="submission" date="2019-02" db="EMBL/GenBank/DDBJ databases">
        <title>Bacterial novel species Emticicia sp. 17J42-9 isolated from soil.</title>
        <authorList>
            <person name="Jung H.-Y."/>
        </authorList>
    </citation>
    <scope>NUCLEOTIDE SEQUENCE [LARGE SCALE GENOMIC DNA]</scope>
    <source>
        <strain evidence="2 3">17J42-9</strain>
    </source>
</reference>
<proteinExistence type="predicted"/>
<organism evidence="2 3">
    <name type="scientific">Emticicia agri</name>
    <dbReference type="NCBI Taxonomy" id="2492393"/>
    <lineage>
        <taxon>Bacteria</taxon>
        <taxon>Pseudomonadati</taxon>
        <taxon>Bacteroidota</taxon>
        <taxon>Cytophagia</taxon>
        <taxon>Cytophagales</taxon>
        <taxon>Leadbetterellaceae</taxon>
        <taxon>Emticicia</taxon>
    </lineage>
</organism>
<dbReference type="OrthoDB" id="331089at2"/>
<keyword evidence="1" id="KW-0472">Membrane</keyword>
<dbReference type="Proteomes" id="UP000293162">
    <property type="component" value="Unassembled WGS sequence"/>
</dbReference>